<comment type="catalytic activity">
    <reaction evidence="3 4">
        <text>an acyl phosphate + H2O = a carboxylate + phosphate + H(+)</text>
        <dbReference type="Rhea" id="RHEA:14965"/>
        <dbReference type="ChEBI" id="CHEBI:15377"/>
        <dbReference type="ChEBI" id="CHEBI:15378"/>
        <dbReference type="ChEBI" id="CHEBI:29067"/>
        <dbReference type="ChEBI" id="CHEBI:43474"/>
        <dbReference type="ChEBI" id="CHEBI:59918"/>
        <dbReference type="EC" id="3.6.1.7"/>
    </reaction>
</comment>
<dbReference type="InterPro" id="IPR001792">
    <property type="entry name" value="Acylphosphatase-like_dom"/>
</dbReference>
<dbReference type="InterPro" id="IPR017968">
    <property type="entry name" value="Acylphosphatase_CS"/>
</dbReference>
<evidence type="ECO:0000256" key="2">
    <source>
        <dbReference type="ARBA" id="ARBA00012150"/>
    </source>
</evidence>
<protein>
    <recommendedName>
        <fullName evidence="2 4">acylphosphatase</fullName>
        <ecNumber evidence="2 4">3.6.1.7</ecNumber>
    </recommendedName>
</protein>
<dbReference type="InterPro" id="IPR020456">
    <property type="entry name" value="Acylphosphatase"/>
</dbReference>
<reference evidence="8" key="1">
    <citation type="submission" date="2017-09" db="EMBL/GenBank/DDBJ databases">
        <title>Genome sequence of Nannocystis excedens DSM 71.</title>
        <authorList>
            <person name="Blom J."/>
        </authorList>
    </citation>
    <scope>NUCLEOTIDE SEQUENCE [LARGE SCALE GENOMIC DNA]</scope>
    <source>
        <strain evidence="8">type strain: E19</strain>
    </source>
</reference>
<dbReference type="RefSeq" id="WP_099556469.1">
    <property type="nucleotide sequence ID" value="NZ_LT960614.1"/>
</dbReference>
<dbReference type="PRINTS" id="PR00112">
    <property type="entry name" value="ACYLPHPHTASE"/>
</dbReference>
<evidence type="ECO:0000259" key="6">
    <source>
        <dbReference type="PROSITE" id="PS51160"/>
    </source>
</evidence>
<dbReference type="PROSITE" id="PS51160">
    <property type="entry name" value="ACYLPHOSPHATASE_3"/>
    <property type="match status" value="1"/>
</dbReference>
<comment type="similarity">
    <text evidence="1 5">Belongs to the acylphosphatase family.</text>
</comment>
<evidence type="ECO:0000313" key="7">
    <source>
        <dbReference type="EMBL" id="SON56039.1"/>
    </source>
</evidence>
<evidence type="ECO:0000256" key="3">
    <source>
        <dbReference type="ARBA" id="ARBA00047645"/>
    </source>
</evidence>
<dbReference type="AlphaFoldDB" id="A0A2C9D783"/>
<dbReference type="OrthoDB" id="9808093at2"/>
<dbReference type="PROSITE" id="PS00151">
    <property type="entry name" value="ACYLPHOSPHATASE_2"/>
    <property type="match status" value="1"/>
</dbReference>
<dbReference type="PANTHER" id="PTHR47268:SF4">
    <property type="entry name" value="ACYLPHOSPHATASE"/>
    <property type="match status" value="1"/>
</dbReference>
<keyword evidence="8" id="KW-1185">Reference proteome</keyword>
<dbReference type="InterPro" id="IPR036046">
    <property type="entry name" value="Acylphosphatase-like_dom_sf"/>
</dbReference>
<feature type="active site" evidence="4">
    <location>
        <position position="37"/>
    </location>
</feature>
<evidence type="ECO:0000256" key="1">
    <source>
        <dbReference type="ARBA" id="ARBA00005614"/>
    </source>
</evidence>
<dbReference type="Pfam" id="PF00708">
    <property type="entry name" value="Acylphosphatase"/>
    <property type="match status" value="1"/>
</dbReference>
<feature type="domain" description="Acylphosphatase-like" evidence="6">
    <location>
        <begin position="4"/>
        <end position="90"/>
    </location>
</feature>
<evidence type="ECO:0000313" key="8">
    <source>
        <dbReference type="Proteomes" id="UP000223606"/>
    </source>
</evidence>
<gene>
    <name evidence="7" type="primary">acyP</name>
    <name evidence="7" type="ORF">HDIA_2498</name>
</gene>
<proteinExistence type="inferred from homology"/>
<dbReference type="PANTHER" id="PTHR47268">
    <property type="entry name" value="ACYLPHOSPHATASE"/>
    <property type="match status" value="1"/>
</dbReference>
<dbReference type="Gene3D" id="3.30.70.100">
    <property type="match status" value="1"/>
</dbReference>
<dbReference type="KEGG" id="hdi:HDIA_2498"/>
<sequence length="92" mass="9859">MSRTVLVRITGRVQGVGYRDWCHRRARALGLSGWVRNRHSGEVEALFAGPDEAVGIMLADCRNGPSLAVVSDVNAVDADEPVALGFEVLPTA</sequence>
<feature type="active site" evidence="4">
    <location>
        <position position="19"/>
    </location>
</feature>
<evidence type="ECO:0000256" key="5">
    <source>
        <dbReference type="RuleBase" id="RU004168"/>
    </source>
</evidence>
<accession>A0A2C9D783</accession>
<dbReference type="Proteomes" id="UP000223606">
    <property type="component" value="Chromosome 1"/>
</dbReference>
<name>A0A2C9D783_9HYPH</name>
<dbReference type="EMBL" id="LT960614">
    <property type="protein sequence ID" value="SON56039.1"/>
    <property type="molecule type" value="Genomic_DNA"/>
</dbReference>
<evidence type="ECO:0000256" key="4">
    <source>
        <dbReference type="PROSITE-ProRule" id="PRU00520"/>
    </source>
</evidence>
<organism evidence="7 8">
    <name type="scientific">Hartmannibacter diazotrophicus</name>
    <dbReference type="NCBI Taxonomy" id="1482074"/>
    <lineage>
        <taxon>Bacteria</taxon>
        <taxon>Pseudomonadati</taxon>
        <taxon>Pseudomonadota</taxon>
        <taxon>Alphaproteobacteria</taxon>
        <taxon>Hyphomicrobiales</taxon>
        <taxon>Pleomorphomonadaceae</taxon>
        <taxon>Hartmannibacter</taxon>
    </lineage>
</organism>
<keyword evidence="4 7" id="KW-0378">Hydrolase</keyword>
<dbReference type="SUPFAM" id="SSF54975">
    <property type="entry name" value="Acylphosphatase/BLUF domain-like"/>
    <property type="match status" value="1"/>
</dbReference>
<dbReference type="GO" id="GO:0003998">
    <property type="term" value="F:acylphosphatase activity"/>
    <property type="evidence" value="ECO:0007669"/>
    <property type="project" value="UniProtKB-EC"/>
</dbReference>
<dbReference type="EC" id="3.6.1.7" evidence="2 4"/>